<dbReference type="Proteomes" id="UP001595629">
    <property type="component" value="Unassembled WGS sequence"/>
</dbReference>
<evidence type="ECO:0000313" key="1">
    <source>
        <dbReference type="EMBL" id="MFC3616770.1"/>
    </source>
</evidence>
<protein>
    <submittedName>
        <fullName evidence="1">Uncharacterized protein</fullName>
    </submittedName>
</protein>
<name>A0ABV7TN96_9RHOB</name>
<dbReference type="RefSeq" id="WP_386738104.1">
    <property type="nucleotide sequence ID" value="NZ_JBHRXI010000051.1"/>
</dbReference>
<gene>
    <name evidence="1" type="ORF">ACFORG_23760</name>
</gene>
<accession>A0ABV7TN96</accession>
<comment type="caution">
    <text evidence="1">The sequence shown here is derived from an EMBL/GenBank/DDBJ whole genome shotgun (WGS) entry which is preliminary data.</text>
</comment>
<reference evidence="2" key="1">
    <citation type="journal article" date="2019" name="Int. J. Syst. Evol. Microbiol.">
        <title>The Global Catalogue of Microorganisms (GCM) 10K type strain sequencing project: providing services to taxonomists for standard genome sequencing and annotation.</title>
        <authorList>
            <consortium name="The Broad Institute Genomics Platform"/>
            <consortium name="The Broad Institute Genome Sequencing Center for Infectious Disease"/>
            <person name="Wu L."/>
            <person name="Ma J."/>
        </authorList>
    </citation>
    <scope>NUCLEOTIDE SEQUENCE [LARGE SCALE GENOMIC DNA]</scope>
    <source>
        <strain evidence="2">KCTC 42911</strain>
    </source>
</reference>
<organism evidence="1 2">
    <name type="scientific">Lutimaribacter marinistellae</name>
    <dbReference type="NCBI Taxonomy" id="1820329"/>
    <lineage>
        <taxon>Bacteria</taxon>
        <taxon>Pseudomonadati</taxon>
        <taxon>Pseudomonadota</taxon>
        <taxon>Alphaproteobacteria</taxon>
        <taxon>Rhodobacterales</taxon>
        <taxon>Roseobacteraceae</taxon>
        <taxon>Lutimaribacter</taxon>
    </lineage>
</organism>
<dbReference type="EMBL" id="JBHRXI010000051">
    <property type="protein sequence ID" value="MFC3616770.1"/>
    <property type="molecule type" value="Genomic_DNA"/>
</dbReference>
<evidence type="ECO:0000313" key="2">
    <source>
        <dbReference type="Proteomes" id="UP001595629"/>
    </source>
</evidence>
<keyword evidence="2" id="KW-1185">Reference proteome</keyword>
<sequence length="227" mass="25981">MEDLDPYVALVSSLPSSERLFVAKKPPLSRLRLDARLKVLTEADAEVLRLLEDVLDWTNYDLDVTDDAATQRMRAVMARIPQPSLRDLVAQRLEMRTLLAALRLRHKGEVPPKHGWGYCRFTQQIIARWGEPAFGLERNFPWLREAGILLEKRDALGLERLVLGETHRQMKRIGAAHHFDFEAVAIYVLIWNIFDRWAKANAEAAARRFNKMAEAALQDSAAKLSEI</sequence>
<proteinExistence type="predicted"/>